<sequence length="118" mass="12503">MQTLKKVGFISLSTFASLEQSFAAVDFGGSRVQQNISGSSNTADVTVQNLVGNVMFFLGIIAVMYGIYGGFLILTAGGEETKVKQGKTILIQVGIGLVVIFLANSIVQWVLGRILTNA</sequence>
<organism evidence="2">
    <name type="scientific">uncultured bacterium</name>
    <name type="common">gcode 4</name>
    <dbReference type="NCBI Taxonomy" id="1234023"/>
    <lineage>
        <taxon>Bacteria</taxon>
        <taxon>environmental samples</taxon>
    </lineage>
</organism>
<dbReference type="AlphaFoldDB" id="K1XHA1"/>
<dbReference type="EMBL" id="AMFJ01034321">
    <property type="protein sequence ID" value="EKD29660.1"/>
    <property type="molecule type" value="Genomic_DNA"/>
</dbReference>
<evidence type="ECO:0000256" key="1">
    <source>
        <dbReference type="SAM" id="Phobius"/>
    </source>
</evidence>
<reference evidence="2" key="1">
    <citation type="journal article" date="2012" name="Science">
        <title>Fermentation, hydrogen, and sulfur metabolism in multiple uncultivated bacterial phyla.</title>
        <authorList>
            <person name="Wrighton K.C."/>
            <person name="Thomas B.C."/>
            <person name="Sharon I."/>
            <person name="Miller C.S."/>
            <person name="Castelle C.J."/>
            <person name="VerBerkmoes N.C."/>
            <person name="Wilkins M.J."/>
            <person name="Hettich R.L."/>
            <person name="Lipton M.S."/>
            <person name="Williams K.H."/>
            <person name="Long P.E."/>
            <person name="Banfield J.F."/>
        </authorList>
    </citation>
    <scope>NUCLEOTIDE SEQUENCE [LARGE SCALE GENOMIC DNA]</scope>
</reference>
<feature type="transmembrane region" description="Helical" evidence="1">
    <location>
        <begin position="54"/>
        <end position="77"/>
    </location>
</feature>
<proteinExistence type="predicted"/>
<name>K1XHA1_9BACT</name>
<comment type="caution">
    <text evidence="2">The sequence shown here is derived from an EMBL/GenBank/DDBJ whole genome shotgun (WGS) entry which is preliminary data.</text>
</comment>
<evidence type="ECO:0000313" key="2">
    <source>
        <dbReference type="EMBL" id="EKD29660.1"/>
    </source>
</evidence>
<gene>
    <name evidence="2" type="ORF">ACD_78C00321G0008</name>
</gene>
<feature type="transmembrane region" description="Helical" evidence="1">
    <location>
        <begin position="89"/>
        <end position="111"/>
    </location>
</feature>
<keyword evidence="1" id="KW-0812">Transmembrane</keyword>
<dbReference type="Pfam" id="PF18895">
    <property type="entry name" value="T4SS_pilin"/>
    <property type="match status" value="1"/>
</dbReference>
<keyword evidence="1" id="KW-0472">Membrane</keyword>
<keyword evidence="1" id="KW-1133">Transmembrane helix</keyword>
<protein>
    <submittedName>
        <fullName evidence="2">Uncharacterized protein</fullName>
    </submittedName>
</protein>
<dbReference type="InterPro" id="IPR043993">
    <property type="entry name" value="T4SS_pilin"/>
</dbReference>
<accession>K1XHA1</accession>